<name>A0ABM3VLS4_MUSDO</name>
<feature type="compositionally biased region" description="Low complexity" evidence="1">
    <location>
        <begin position="581"/>
        <end position="602"/>
    </location>
</feature>
<evidence type="ECO:0000256" key="1">
    <source>
        <dbReference type="SAM" id="MobiDB-lite"/>
    </source>
</evidence>
<reference evidence="4" key="1">
    <citation type="submission" date="2025-08" db="UniProtKB">
        <authorList>
            <consortium name="RefSeq"/>
        </authorList>
    </citation>
    <scope>IDENTIFICATION</scope>
    <source>
        <strain evidence="4">Aabys</strain>
        <tissue evidence="4">Whole body</tissue>
    </source>
</reference>
<evidence type="ECO:0000313" key="4">
    <source>
        <dbReference type="RefSeq" id="XP_058986744.1"/>
    </source>
</evidence>
<gene>
    <name evidence="4" type="primary">LOC101890315</name>
</gene>
<dbReference type="GeneID" id="101890315"/>
<feature type="region of interest" description="Disordered" evidence="1">
    <location>
        <begin position="425"/>
        <end position="449"/>
    </location>
</feature>
<keyword evidence="2" id="KW-0812">Transmembrane</keyword>
<feature type="transmembrane region" description="Helical" evidence="2">
    <location>
        <begin position="462"/>
        <end position="486"/>
    </location>
</feature>
<dbReference type="Proteomes" id="UP001652621">
    <property type="component" value="Unplaced"/>
</dbReference>
<evidence type="ECO:0000256" key="2">
    <source>
        <dbReference type="SAM" id="Phobius"/>
    </source>
</evidence>
<feature type="transmembrane region" description="Helical" evidence="2">
    <location>
        <begin position="80"/>
        <end position="104"/>
    </location>
</feature>
<sequence>MQYTEREENVLFDLKPALRRNFQMVTNMASSDNCMCRSSHPIPTNSENNGSKYTKKATKMYGHAKSRYRPYSHNKRPTEFMLRLIVGIWCLFSCVTPIPGAAVYTSTPTRPDVDFRSNPSFEPICKQQREHFIESDGKESSLILEFNKADLSFNERSCTRILSAPPNYSFIIRLILPKLWHASHYNSNSHGHRATPTQELVQGRHERAAANNDAGTSNATASLKIGRRCPLSIFSSHDPHTPQWRVDPCQLEDTAPEMEDPVRLLHGRVRIVWEHRNQTLNSKLMVTVLGKGVQCRSENKHQCLKIGDEPILCISKDLICDGIRHCPYSNEHDSDEDYAMCWKRSRLGEPVPPAMDSDIFEHLALEVFRNLFAFDVPSVAKATATMPLKGVNSVVDQNISADADGDDDEKPDGVLVAVDENKNSTHKISTPDTVNDTAGGHHHRRNGTRTGLNSDLSKYGPWGYLMLGMLLCGGALLICGLWVCCCRFNYHIETIRSLSASASQHAANNERESALQNANAANIAAGLVNDSLSTPAAPPNYEELDPPPAYSVLFPHQKAASSNTLNSLDVHASVSAHQQLSPSAAPSSRSTTRTDTEVTASSNANIAHND</sequence>
<keyword evidence="3" id="KW-1185">Reference proteome</keyword>
<keyword evidence="2" id="KW-0472">Membrane</keyword>
<protein>
    <submittedName>
        <fullName evidence="4">Uncharacterized protein LOC101890315 isoform X1</fullName>
    </submittedName>
</protein>
<feature type="compositionally biased region" description="Polar residues" evidence="1">
    <location>
        <begin position="426"/>
        <end position="436"/>
    </location>
</feature>
<organism evidence="3 4">
    <name type="scientific">Musca domestica</name>
    <name type="common">House fly</name>
    <dbReference type="NCBI Taxonomy" id="7370"/>
    <lineage>
        <taxon>Eukaryota</taxon>
        <taxon>Metazoa</taxon>
        <taxon>Ecdysozoa</taxon>
        <taxon>Arthropoda</taxon>
        <taxon>Hexapoda</taxon>
        <taxon>Insecta</taxon>
        <taxon>Pterygota</taxon>
        <taxon>Neoptera</taxon>
        <taxon>Endopterygota</taxon>
        <taxon>Diptera</taxon>
        <taxon>Brachycera</taxon>
        <taxon>Muscomorpha</taxon>
        <taxon>Muscoidea</taxon>
        <taxon>Muscidae</taxon>
        <taxon>Musca</taxon>
    </lineage>
</organism>
<keyword evidence="2" id="KW-1133">Transmembrane helix</keyword>
<proteinExistence type="predicted"/>
<feature type="region of interest" description="Disordered" evidence="1">
    <location>
        <begin position="575"/>
        <end position="610"/>
    </location>
</feature>
<dbReference type="RefSeq" id="XP_058986744.1">
    <property type="nucleotide sequence ID" value="XM_059130761.1"/>
</dbReference>
<evidence type="ECO:0000313" key="3">
    <source>
        <dbReference type="Proteomes" id="UP001652621"/>
    </source>
</evidence>
<accession>A0ABM3VLS4</accession>